<reference evidence="5" key="1">
    <citation type="submission" date="2018-01" db="EMBL/GenBank/DDBJ databases">
        <authorList>
            <person name="Mao J.F."/>
        </authorList>
    </citation>
    <scope>NUCLEOTIDE SEQUENCE</scope>
    <source>
        <strain evidence="5">Huo1</strain>
        <tissue evidence="5">Leaf</tissue>
    </source>
</reference>
<dbReference type="InterPro" id="IPR050231">
    <property type="entry name" value="Iron_ascorbate_oxido_reductase"/>
</dbReference>
<dbReference type="SUPFAM" id="SSF51197">
    <property type="entry name" value="Clavaminate synthase-like"/>
    <property type="match status" value="1"/>
</dbReference>
<keyword evidence="2 3" id="KW-0408">Iron</keyword>
<dbReference type="GO" id="GO:0009805">
    <property type="term" value="P:coumarin biosynthetic process"/>
    <property type="evidence" value="ECO:0007669"/>
    <property type="project" value="UniProtKB-ARBA"/>
</dbReference>
<name>A0A8X8Y9H9_SALSN</name>
<organism evidence="5">
    <name type="scientific">Salvia splendens</name>
    <name type="common">Scarlet sage</name>
    <dbReference type="NCBI Taxonomy" id="180675"/>
    <lineage>
        <taxon>Eukaryota</taxon>
        <taxon>Viridiplantae</taxon>
        <taxon>Streptophyta</taxon>
        <taxon>Embryophyta</taxon>
        <taxon>Tracheophyta</taxon>
        <taxon>Spermatophyta</taxon>
        <taxon>Magnoliopsida</taxon>
        <taxon>eudicotyledons</taxon>
        <taxon>Gunneridae</taxon>
        <taxon>Pentapetalae</taxon>
        <taxon>asterids</taxon>
        <taxon>lamiids</taxon>
        <taxon>Lamiales</taxon>
        <taxon>Lamiaceae</taxon>
        <taxon>Nepetoideae</taxon>
        <taxon>Mentheae</taxon>
        <taxon>Salviinae</taxon>
        <taxon>Salvia</taxon>
        <taxon>Salvia subgen. Calosphace</taxon>
        <taxon>core Calosphace</taxon>
    </lineage>
</organism>
<evidence type="ECO:0000256" key="3">
    <source>
        <dbReference type="RuleBase" id="RU003682"/>
    </source>
</evidence>
<dbReference type="InterPro" id="IPR044861">
    <property type="entry name" value="IPNS-like_FE2OG_OXY"/>
</dbReference>
<proteinExistence type="inferred from homology"/>
<dbReference type="Pfam" id="PF03171">
    <property type="entry name" value="2OG-FeII_Oxy"/>
    <property type="match status" value="1"/>
</dbReference>
<sequence length="319" mass="36474">MDSPCQPQLPTIKFNSKKLKNGSTDLFNSTSDSVRAALETYGCFVIEYEEMSPQLYEAMYGLSEELFRLPMETKRNHTSKLPGFGYGGNYAAMPLFEYFGIEHAQPDLESMRKFTGLFWPDGNQYFCETLQSYCNLLSELYWTVMKMVTSSYGLERHYSTLETASFYMTRLMRYHAPGEGKSNIGILPHRDKSFLSVIGTNEVRGLEIETPDGDWIHFEPAPTKFIVVVGEALMAWSNGRIYCPLHKVVARGMKEKYSIGTFSFVRGILEVPQELVNDKNPLQFKPFNHLDFLDYCREGGSKMYGAIQGYCEESTRIES</sequence>
<dbReference type="InterPro" id="IPR027443">
    <property type="entry name" value="IPNS-like_sf"/>
</dbReference>
<dbReference type="PROSITE" id="PS51471">
    <property type="entry name" value="FE2OG_OXY"/>
    <property type="match status" value="1"/>
</dbReference>
<evidence type="ECO:0000313" key="5">
    <source>
        <dbReference type="EMBL" id="KAG6425975.1"/>
    </source>
</evidence>
<evidence type="ECO:0000259" key="4">
    <source>
        <dbReference type="PROSITE" id="PS51471"/>
    </source>
</evidence>
<protein>
    <recommendedName>
        <fullName evidence="4">Fe2OG dioxygenase domain-containing protein</fullName>
    </recommendedName>
</protein>
<dbReference type="GO" id="GO:0002238">
    <property type="term" value="P:response to molecule of fungal origin"/>
    <property type="evidence" value="ECO:0007669"/>
    <property type="project" value="UniProtKB-ARBA"/>
</dbReference>
<dbReference type="InterPro" id="IPR005123">
    <property type="entry name" value="Oxoglu/Fe-dep_dioxygenase_dom"/>
</dbReference>
<keyword evidence="6" id="KW-1185">Reference proteome</keyword>
<dbReference type="GO" id="GO:0016706">
    <property type="term" value="F:2-oxoglutarate-dependent dioxygenase activity"/>
    <property type="evidence" value="ECO:0007669"/>
    <property type="project" value="UniProtKB-ARBA"/>
</dbReference>
<reference evidence="5" key="2">
    <citation type="submission" date="2020-08" db="EMBL/GenBank/DDBJ databases">
        <title>Plant Genome Project.</title>
        <authorList>
            <person name="Zhang R.-G."/>
        </authorList>
    </citation>
    <scope>NUCLEOTIDE SEQUENCE</scope>
    <source>
        <strain evidence="5">Huo1</strain>
        <tissue evidence="5">Leaf</tissue>
    </source>
</reference>
<dbReference type="Pfam" id="PF14226">
    <property type="entry name" value="DIOX_N"/>
    <property type="match status" value="1"/>
</dbReference>
<dbReference type="AlphaFoldDB" id="A0A8X8Y9H9"/>
<comment type="caution">
    <text evidence="5">The sequence shown here is derived from an EMBL/GenBank/DDBJ whole genome shotgun (WGS) entry which is preliminary data.</text>
</comment>
<keyword evidence="3" id="KW-0560">Oxidoreductase</keyword>
<dbReference type="Gene3D" id="2.60.120.330">
    <property type="entry name" value="B-lactam Antibiotic, Isopenicillin N Synthase, Chain"/>
    <property type="match status" value="1"/>
</dbReference>
<keyword evidence="1 3" id="KW-0479">Metal-binding</keyword>
<dbReference type="PANTHER" id="PTHR47990">
    <property type="entry name" value="2-OXOGLUTARATE (2OG) AND FE(II)-DEPENDENT OXYGENASE SUPERFAMILY PROTEIN-RELATED"/>
    <property type="match status" value="1"/>
</dbReference>
<dbReference type="InterPro" id="IPR026992">
    <property type="entry name" value="DIOX_N"/>
</dbReference>
<dbReference type="Proteomes" id="UP000298416">
    <property type="component" value="Unassembled WGS sequence"/>
</dbReference>
<comment type="similarity">
    <text evidence="3">Belongs to the iron/ascorbate-dependent oxidoreductase family.</text>
</comment>
<evidence type="ECO:0000256" key="1">
    <source>
        <dbReference type="ARBA" id="ARBA00022723"/>
    </source>
</evidence>
<evidence type="ECO:0000313" key="6">
    <source>
        <dbReference type="Proteomes" id="UP000298416"/>
    </source>
</evidence>
<dbReference type="OrthoDB" id="288590at2759"/>
<feature type="domain" description="Fe2OG dioxygenase" evidence="4">
    <location>
        <begin position="165"/>
        <end position="267"/>
    </location>
</feature>
<gene>
    <name evidence="5" type="ORF">SASPL_110186</name>
</gene>
<evidence type="ECO:0000256" key="2">
    <source>
        <dbReference type="ARBA" id="ARBA00023004"/>
    </source>
</evidence>
<dbReference type="GO" id="GO:0046872">
    <property type="term" value="F:metal ion binding"/>
    <property type="evidence" value="ECO:0007669"/>
    <property type="project" value="UniProtKB-KW"/>
</dbReference>
<dbReference type="EMBL" id="PNBA02000004">
    <property type="protein sequence ID" value="KAG6425975.1"/>
    <property type="molecule type" value="Genomic_DNA"/>
</dbReference>
<accession>A0A8X8Y9H9</accession>